<evidence type="ECO:0000313" key="1">
    <source>
        <dbReference type="EMBL" id="CAJ2631246.1"/>
    </source>
</evidence>
<dbReference type="EMBL" id="CASHSV030000001">
    <property type="protein sequence ID" value="CAJ2631246.1"/>
    <property type="molecule type" value="Genomic_DNA"/>
</dbReference>
<name>A0ACB0IGW5_TRIPR</name>
<protein>
    <submittedName>
        <fullName evidence="1">Uncharacterized protein</fullName>
    </submittedName>
</protein>
<gene>
    <name evidence="1" type="ORF">MILVUS5_LOCUS2842</name>
</gene>
<accession>A0ACB0IGW5</accession>
<proteinExistence type="predicted"/>
<dbReference type="Proteomes" id="UP001177021">
    <property type="component" value="Unassembled WGS sequence"/>
</dbReference>
<reference evidence="1" key="1">
    <citation type="submission" date="2023-10" db="EMBL/GenBank/DDBJ databases">
        <authorList>
            <person name="Rodriguez Cubillos JULIANA M."/>
            <person name="De Vega J."/>
        </authorList>
    </citation>
    <scope>NUCLEOTIDE SEQUENCE</scope>
</reference>
<evidence type="ECO:0000313" key="2">
    <source>
        <dbReference type="Proteomes" id="UP001177021"/>
    </source>
</evidence>
<sequence>MNFYEYLPHEYSYALYLADIYDLYPFDSMIHNMVSERYPRDEDEDSAADFDSAIEEDEDLSSAEVQICFGSFGDSDPSTFNSALITPIKPTIDGFSIKIGKITCILADSCCSIVEESAFQESKFAALEEHVKSKNLDSASSSLLATSEIVIKPLVEGGGSVKIGEVNCFQSVYETESACKGKMQDQRIQHLISVPKIQYSEAIMKLKEPFPESTHMMYDPRHDKYSIAVLAVKTVFDPGGATFVILGYVIYRVLCKTLFRLWWMPWDRGRKTFDPGGTLMYIDIAVLHRIHAFHFSVSVHSSLFCSRFLSRYCISLSHGVDLAA</sequence>
<comment type="caution">
    <text evidence="1">The sequence shown here is derived from an EMBL/GenBank/DDBJ whole genome shotgun (WGS) entry which is preliminary data.</text>
</comment>
<organism evidence="1 2">
    <name type="scientific">Trifolium pratense</name>
    <name type="common">Red clover</name>
    <dbReference type="NCBI Taxonomy" id="57577"/>
    <lineage>
        <taxon>Eukaryota</taxon>
        <taxon>Viridiplantae</taxon>
        <taxon>Streptophyta</taxon>
        <taxon>Embryophyta</taxon>
        <taxon>Tracheophyta</taxon>
        <taxon>Spermatophyta</taxon>
        <taxon>Magnoliopsida</taxon>
        <taxon>eudicotyledons</taxon>
        <taxon>Gunneridae</taxon>
        <taxon>Pentapetalae</taxon>
        <taxon>rosids</taxon>
        <taxon>fabids</taxon>
        <taxon>Fabales</taxon>
        <taxon>Fabaceae</taxon>
        <taxon>Papilionoideae</taxon>
        <taxon>50 kb inversion clade</taxon>
        <taxon>NPAAA clade</taxon>
        <taxon>Hologalegina</taxon>
        <taxon>IRL clade</taxon>
        <taxon>Trifolieae</taxon>
        <taxon>Trifolium</taxon>
    </lineage>
</organism>
<keyword evidence="2" id="KW-1185">Reference proteome</keyword>